<dbReference type="EMBL" id="CP013254">
    <property type="protein sequence ID" value="ALU39671.1"/>
    <property type="molecule type" value="Genomic_DNA"/>
</dbReference>
<evidence type="ECO:0000313" key="3">
    <source>
        <dbReference type="EMBL" id="ALU39671.1"/>
    </source>
</evidence>
<dbReference type="OrthoDB" id="7345302at2"/>
<protein>
    <submittedName>
        <fullName evidence="3">Cobalamin biosynthesis protein CbiX</fullName>
    </submittedName>
</protein>
<keyword evidence="6" id="KW-1185">Reference proteome</keyword>
<dbReference type="InterPro" id="IPR050963">
    <property type="entry name" value="Sirohydro_Cobaltochel/CbiX"/>
</dbReference>
<evidence type="ECO:0000313" key="5">
    <source>
        <dbReference type="Proteomes" id="UP000057181"/>
    </source>
</evidence>
<dbReference type="Proteomes" id="UP000321155">
    <property type="component" value="Unassembled WGS sequence"/>
</dbReference>
<dbReference type="Proteomes" id="UP000057181">
    <property type="component" value="Chromosome"/>
</dbReference>
<dbReference type="KEGG" id="kfv:AS188_07795"/>
<dbReference type="AlphaFoldDB" id="A0A0U3HXL9"/>
<reference evidence="3 5" key="1">
    <citation type="submission" date="2015-11" db="EMBL/GenBank/DDBJ databases">
        <title>Complete Genome Sequence of Kocuria flava strain HO-9041.</title>
        <authorList>
            <person name="Zhou M."/>
            <person name="Dai J."/>
        </authorList>
    </citation>
    <scope>NUCLEOTIDE SEQUENCE [LARGE SCALE GENOMIC DNA]</scope>
    <source>
        <strain evidence="3 5">HO-9041</strain>
    </source>
</reference>
<evidence type="ECO:0000256" key="2">
    <source>
        <dbReference type="ARBA" id="ARBA00023239"/>
    </source>
</evidence>
<evidence type="ECO:0000313" key="4">
    <source>
        <dbReference type="EMBL" id="GEO91752.1"/>
    </source>
</evidence>
<evidence type="ECO:0000256" key="1">
    <source>
        <dbReference type="ARBA" id="ARBA00022723"/>
    </source>
</evidence>
<organism evidence="3 5">
    <name type="scientific">Kocuria flava</name>
    <dbReference type="NCBI Taxonomy" id="446860"/>
    <lineage>
        <taxon>Bacteria</taxon>
        <taxon>Bacillati</taxon>
        <taxon>Actinomycetota</taxon>
        <taxon>Actinomycetes</taxon>
        <taxon>Micrococcales</taxon>
        <taxon>Micrococcaceae</taxon>
        <taxon>Kocuria</taxon>
    </lineage>
</organism>
<dbReference type="EMBL" id="BJZR01000020">
    <property type="protein sequence ID" value="GEO91752.1"/>
    <property type="molecule type" value="Genomic_DNA"/>
</dbReference>
<keyword evidence="2" id="KW-0456">Lyase</keyword>
<evidence type="ECO:0000313" key="6">
    <source>
        <dbReference type="Proteomes" id="UP000321155"/>
    </source>
</evidence>
<dbReference type="PANTHER" id="PTHR33542:SF5">
    <property type="entry name" value="FERROCHELATASE CHE1"/>
    <property type="match status" value="1"/>
</dbReference>
<dbReference type="CDD" id="cd03416">
    <property type="entry name" value="CbiX_SirB_N"/>
    <property type="match status" value="1"/>
</dbReference>
<dbReference type="InterPro" id="IPR002762">
    <property type="entry name" value="CbiX-like"/>
</dbReference>
<gene>
    <name evidence="3" type="ORF">AS188_07795</name>
    <name evidence="4" type="ORF">KFL01_10580</name>
</gene>
<dbReference type="STRING" id="446860.AS188_07795"/>
<dbReference type="GO" id="GO:0016829">
    <property type="term" value="F:lyase activity"/>
    <property type="evidence" value="ECO:0007669"/>
    <property type="project" value="UniProtKB-KW"/>
</dbReference>
<dbReference type="RefSeq" id="WP_058858382.1">
    <property type="nucleotide sequence ID" value="NZ_BJZR01000020.1"/>
</dbReference>
<proteinExistence type="predicted"/>
<keyword evidence="1" id="KW-0479">Metal-binding</keyword>
<dbReference type="SUPFAM" id="SSF53800">
    <property type="entry name" value="Chelatase"/>
    <property type="match status" value="1"/>
</dbReference>
<reference evidence="4 6" key="2">
    <citation type="submission" date="2019-07" db="EMBL/GenBank/DDBJ databases">
        <title>Whole genome shotgun sequence of Kocuria flava NBRC 107626.</title>
        <authorList>
            <person name="Hosoyama A."/>
            <person name="Uohara A."/>
            <person name="Ohji S."/>
            <person name="Ichikawa N."/>
        </authorList>
    </citation>
    <scope>NUCLEOTIDE SEQUENCE [LARGE SCALE GENOMIC DNA]</scope>
    <source>
        <strain evidence="4 6">NBRC 107626</strain>
    </source>
</reference>
<dbReference type="GO" id="GO:0046872">
    <property type="term" value="F:metal ion binding"/>
    <property type="evidence" value="ECO:0007669"/>
    <property type="project" value="UniProtKB-KW"/>
</dbReference>
<name>A0A0U3HXL9_9MICC</name>
<dbReference type="PANTHER" id="PTHR33542">
    <property type="entry name" value="SIROHYDROCHLORIN FERROCHELATASE, CHLOROPLASTIC"/>
    <property type="match status" value="1"/>
</dbReference>
<dbReference type="Pfam" id="PF01903">
    <property type="entry name" value="CbiX"/>
    <property type="match status" value="2"/>
</dbReference>
<sequence length="242" mass="25058">MSSTGSPVLLACAHGTRSRAGRRAVSRLVDAVAAALPGTEVVPTWVDVQTPDLAERTGQLAGRPAVVVPLLLSAGYHVYVDVARAVAADEQHRVSAALGPDRALARLLARRVHEACARTGTPLRPADAVVLATAGSSDRRAVADCAVVAEQLGEELGRPVTVSYLAAASPRVAQAVADARSSVPAGGRVVVANYLLAPGYFLDRSREAGADVDADPLALPDGEVPPELVDVIVTRYRSQLPA</sequence>
<dbReference type="Gene3D" id="3.40.50.1400">
    <property type="match status" value="2"/>
</dbReference>
<accession>A0A0U3HXL9</accession>